<organism evidence="2 3">
    <name type="scientific">Stentor coeruleus</name>
    <dbReference type="NCBI Taxonomy" id="5963"/>
    <lineage>
        <taxon>Eukaryota</taxon>
        <taxon>Sar</taxon>
        <taxon>Alveolata</taxon>
        <taxon>Ciliophora</taxon>
        <taxon>Postciliodesmatophora</taxon>
        <taxon>Heterotrichea</taxon>
        <taxon>Heterotrichida</taxon>
        <taxon>Stentoridae</taxon>
        <taxon>Stentor</taxon>
    </lineage>
</organism>
<evidence type="ECO:0000313" key="3">
    <source>
        <dbReference type="Proteomes" id="UP000187209"/>
    </source>
</evidence>
<dbReference type="AlphaFoldDB" id="A0A1R2CNK3"/>
<dbReference type="InterPro" id="IPR045036">
    <property type="entry name" value="Spartin-like"/>
</dbReference>
<protein>
    <recommendedName>
        <fullName evidence="1">Senescence domain-containing protein</fullName>
    </recommendedName>
</protein>
<keyword evidence="3" id="KW-1185">Reference proteome</keyword>
<dbReference type="PANTHER" id="PTHR21068:SF43">
    <property type="entry name" value="SPARTIN"/>
    <property type="match status" value="1"/>
</dbReference>
<dbReference type="OrthoDB" id="299998at2759"/>
<reference evidence="2 3" key="1">
    <citation type="submission" date="2016-11" db="EMBL/GenBank/DDBJ databases">
        <title>The macronuclear genome of Stentor coeruleus: a giant cell with tiny introns.</title>
        <authorList>
            <person name="Slabodnick M."/>
            <person name="Ruby J.G."/>
            <person name="Reiff S.B."/>
            <person name="Swart E.C."/>
            <person name="Gosai S."/>
            <person name="Prabakaran S."/>
            <person name="Witkowska E."/>
            <person name="Larue G.E."/>
            <person name="Fisher S."/>
            <person name="Freeman R.M."/>
            <person name="Gunawardena J."/>
            <person name="Chu W."/>
            <person name="Stover N.A."/>
            <person name="Gregory B.D."/>
            <person name="Nowacki M."/>
            <person name="Derisi J."/>
            <person name="Roy S.W."/>
            <person name="Marshall W.F."/>
            <person name="Sood P."/>
        </authorList>
    </citation>
    <scope>NUCLEOTIDE SEQUENCE [LARGE SCALE GENOMIC DNA]</scope>
    <source>
        <strain evidence="2">WM001</strain>
    </source>
</reference>
<sequence>MEKGLKAEILLLIQNVKLYEIIENTKRQISTGELKILKLSKENIFLIVIGDFSYSLTKELSVMRSTHNQYVFPAANCFLGIFLPEETDFEHLEIFEMLLSETTDFSVSKFRYSRGEMPKSQTFDLDAQDKANTYQKSRKISLFIESSGHVIKRGLVRAATFTSAGIKKGGEYIKNKIKKNENPSEVSDNKKAVIKNLKAASSVVLVLSKAIVTGAVATTKEVGKWVSARFEESKTSQKLERSHAYQMAKLVGKAGISAAVTIYDGLEEALVILGRSGANTAINLVDHKYGEEAKEAAQEAVDALGNVGLVYREMQKFGVRSVLKASDELNKNDYK</sequence>
<dbReference type="Pfam" id="PF06911">
    <property type="entry name" value="Senescence"/>
    <property type="match status" value="1"/>
</dbReference>
<evidence type="ECO:0000313" key="2">
    <source>
        <dbReference type="EMBL" id="OMJ90545.1"/>
    </source>
</evidence>
<feature type="domain" description="Senescence" evidence="1">
    <location>
        <begin position="144"/>
        <end position="326"/>
    </location>
</feature>
<dbReference type="InterPro" id="IPR009686">
    <property type="entry name" value="Senescence/spartin_C"/>
</dbReference>
<dbReference type="EMBL" id="MPUH01000100">
    <property type="protein sequence ID" value="OMJ90545.1"/>
    <property type="molecule type" value="Genomic_DNA"/>
</dbReference>
<accession>A0A1R2CNK3</accession>
<dbReference type="GO" id="GO:0005886">
    <property type="term" value="C:plasma membrane"/>
    <property type="evidence" value="ECO:0007669"/>
    <property type="project" value="TreeGrafter"/>
</dbReference>
<proteinExistence type="predicted"/>
<name>A0A1R2CNK3_9CILI</name>
<comment type="caution">
    <text evidence="2">The sequence shown here is derived from an EMBL/GenBank/DDBJ whole genome shotgun (WGS) entry which is preliminary data.</text>
</comment>
<dbReference type="PANTHER" id="PTHR21068">
    <property type="entry name" value="SPARTIN"/>
    <property type="match status" value="1"/>
</dbReference>
<gene>
    <name evidence="2" type="ORF">SteCoe_7036</name>
</gene>
<dbReference type="Proteomes" id="UP000187209">
    <property type="component" value="Unassembled WGS sequence"/>
</dbReference>
<evidence type="ECO:0000259" key="1">
    <source>
        <dbReference type="Pfam" id="PF06911"/>
    </source>
</evidence>